<reference evidence="1 2" key="1">
    <citation type="journal article" date="2018" name="PLoS ONE">
        <title>The draft genome of Kipferlia bialata reveals reductive genome evolution in fornicate parasites.</title>
        <authorList>
            <person name="Tanifuji G."/>
            <person name="Takabayashi S."/>
            <person name="Kume K."/>
            <person name="Takagi M."/>
            <person name="Nakayama T."/>
            <person name="Kamikawa R."/>
            <person name="Inagaki Y."/>
            <person name="Hashimoto T."/>
        </authorList>
    </citation>
    <scope>NUCLEOTIDE SEQUENCE [LARGE SCALE GENOMIC DNA]</scope>
    <source>
        <strain evidence="1">NY0173</strain>
    </source>
</reference>
<dbReference type="EMBL" id="BDIP01005551">
    <property type="protein sequence ID" value="GIQ89895.1"/>
    <property type="molecule type" value="Genomic_DNA"/>
</dbReference>
<keyword evidence="2" id="KW-1185">Reference proteome</keyword>
<protein>
    <submittedName>
        <fullName evidence="1">Uncharacterized protein</fullName>
    </submittedName>
</protein>
<gene>
    <name evidence="1" type="ORF">KIPB_012500</name>
</gene>
<accession>A0A9K3GPG8</accession>
<sequence>MSSFVDGEGDSRRQAITGILKQLGQPGVNTSLHFSTLLSQLMGLLEQLSPTEARNFDLEAVIKALVPCCLPHPT</sequence>
<name>A0A9K3GPG8_9EUKA</name>
<organism evidence="1 2">
    <name type="scientific">Kipferlia bialata</name>
    <dbReference type="NCBI Taxonomy" id="797122"/>
    <lineage>
        <taxon>Eukaryota</taxon>
        <taxon>Metamonada</taxon>
        <taxon>Carpediemonas-like organisms</taxon>
        <taxon>Kipferlia</taxon>
    </lineage>
</organism>
<proteinExistence type="predicted"/>
<evidence type="ECO:0000313" key="1">
    <source>
        <dbReference type="EMBL" id="GIQ89895.1"/>
    </source>
</evidence>
<comment type="caution">
    <text evidence="1">The sequence shown here is derived from an EMBL/GenBank/DDBJ whole genome shotgun (WGS) entry which is preliminary data.</text>
</comment>
<evidence type="ECO:0000313" key="2">
    <source>
        <dbReference type="Proteomes" id="UP000265618"/>
    </source>
</evidence>
<feature type="non-terminal residue" evidence="1">
    <location>
        <position position="1"/>
    </location>
</feature>
<dbReference type="AlphaFoldDB" id="A0A9K3GPG8"/>
<dbReference type="Proteomes" id="UP000265618">
    <property type="component" value="Unassembled WGS sequence"/>
</dbReference>